<dbReference type="PANTHER" id="PTHR13600">
    <property type="entry name" value="LEUCINE CARBOXYL METHYLTRANSFERASE"/>
    <property type="match status" value="1"/>
</dbReference>
<protein>
    <recommendedName>
        <fullName evidence="4 8">Leucine carboxyl methyltransferase 1</fullName>
        <ecNumber evidence="3 8">2.1.1.233</ecNumber>
    </recommendedName>
</protein>
<feature type="binding site" evidence="9">
    <location>
        <position position="199"/>
    </location>
    <ligand>
        <name>S-adenosyl-L-methionine</name>
        <dbReference type="ChEBI" id="CHEBI:59789"/>
    </ligand>
</feature>
<gene>
    <name evidence="10" type="ORF">PHLGIDRAFT_28019</name>
</gene>
<feature type="binding site" evidence="9">
    <location>
        <position position="62"/>
    </location>
    <ligand>
        <name>S-adenosyl-L-methionine</name>
        <dbReference type="ChEBI" id="CHEBI:59789"/>
    </ligand>
</feature>
<dbReference type="InterPro" id="IPR029063">
    <property type="entry name" value="SAM-dependent_MTases_sf"/>
</dbReference>
<dbReference type="PIRSF" id="PIRSF016305">
    <property type="entry name" value="LCM_mtfrase"/>
    <property type="match status" value="1"/>
</dbReference>
<feature type="binding site" evidence="9">
    <location>
        <position position="90"/>
    </location>
    <ligand>
        <name>S-adenosyl-L-methionine</name>
        <dbReference type="ChEBI" id="CHEBI:59789"/>
    </ligand>
</feature>
<dbReference type="EC" id="2.1.1.233" evidence="3 8"/>
<dbReference type="InterPro" id="IPR007213">
    <property type="entry name" value="Ppm1/Ppm2/Tcmp"/>
</dbReference>
<evidence type="ECO:0000256" key="6">
    <source>
        <dbReference type="ARBA" id="ARBA00022679"/>
    </source>
</evidence>
<dbReference type="Proteomes" id="UP000053257">
    <property type="component" value="Unassembled WGS sequence"/>
</dbReference>
<dbReference type="GO" id="GO:0032259">
    <property type="term" value="P:methylation"/>
    <property type="evidence" value="ECO:0007669"/>
    <property type="project" value="UniProtKB-KW"/>
</dbReference>
<dbReference type="InterPro" id="IPR016651">
    <property type="entry name" value="LCMT1"/>
</dbReference>
<dbReference type="Gene3D" id="3.40.50.150">
    <property type="entry name" value="Vaccinia Virus protein VP39"/>
    <property type="match status" value="1"/>
</dbReference>
<keyword evidence="7 8" id="KW-0949">S-adenosyl-L-methionine</keyword>
<evidence type="ECO:0000313" key="11">
    <source>
        <dbReference type="Proteomes" id="UP000053257"/>
    </source>
</evidence>
<evidence type="ECO:0000256" key="1">
    <source>
        <dbReference type="ARBA" id="ARBA00000724"/>
    </source>
</evidence>
<evidence type="ECO:0000256" key="3">
    <source>
        <dbReference type="ARBA" id="ARBA00012834"/>
    </source>
</evidence>
<dbReference type="HOGENOM" id="CLU_031312_1_0_1"/>
<keyword evidence="6 8" id="KW-0808">Transferase</keyword>
<evidence type="ECO:0000256" key="9">
    <source>
        <dbReference type="PIRSR" id="PIRSR016305-1"/>
    </source>
</evidence>
<accession>A0A0C3PUI9</accession>
<evidence type="ECO:0000256" key="7">
    <source>
        <dbReference type="ARBA" id="ARBA00022691"/>
    </source>
</evidence>
<comment type="catalytic activity">
    <reaction evidence="1 8">
        <text>[phosphatase 2A protein]-C-terminal L-leucine + S-adenosyl-L-methionine = [phosphatase 2A protein]-C-terminal L-leucine methyl ester + S-adenosyl-L-homocysteine</text>
        <dbReference type="Rhea" id="RHEA:48544"/>
        <dbReference type="Rhea" id="RHEA-COMP:12134"/>
        <dbReference type="Rhea" id="RHEA-COMP:12135"/>
        <dbReference type="ChEBI" id="CHEBI:57856"/>
        <dbReference type="ChEBI" id="CHEBI:59789"/>
        <dbReference type="ChEBI" id="CHEBI:90516"/>
        <dbReference type="ChEBI" id="CHEBI:90517"/>
        <dbReference type="EC" id="2.1.1.233"/>
    </reaction>
</comment>
<keyword evidence="5 8" id="KW-0489">Methyltransferase</keyword>
<dbReference type="GO" id="GO:0018423">
    <property type="term" value="F:protein C-terminal leucine carboxyl O-methyltransferase activity"/>
    <property type="evidence" value="ECO:0007669"/>
    <property type="project" value="UniProtKB-EC"/>
</dbReference>
<evidence type="ECO:0000256" key="4">
    <source>
        <dbReference type="ARBA" id="ARBA00017497"/>
    </source>
</evidence>
<dbReference type="PANTHER" id="PTHR13600:SF21">
    <property type="entry name" value="LEUCINE CARBOXYL METHYLTRANSFERASE 1"/>
    <property type="match status" value="1"/>
</dbReference>
<dbReference type="SUPFAM" id="SSF53335">
    <property type="entry name" value="S-adenosyl-L-methionine-dependent methyltransferases"/>
    <property type="match status" value="1"/>
</dbReference>
<comment type="function">
    <text evidence="8">Methylates the carboxyl group of the C-terminal leucine residue of protein phosphatase 2A catalytic subunits to form alpha-leucine ester residues.</text>
</comment>
<comment type="similarity">
    <text evidence="2 8">Belongs to the methyltransferase superfamily. LCMT family.</text>
</comment>
<name>A0A0C3PUI9_PHLG1</name>
<dbReference type="OrthoDB" id="203237at2759"/>
<dbReference type="EMBL" id="KN840447">
    <property type="protein sequence ID" value="KIP11328.1"/>
    <property type="molecule type" value="Genomic_DNA"/>
</dbReference>
<evidence type="ECO:0000256" key="5">
    <source>
        <dbReference type="ARBA" id="ARBA00022603"/>
    </source>
</evidence>
<keyword evidence="11" id="KW-1185">Reference proteome</keyword>
<evidence type="ECO:0000256" key="2">
    <source>
        <dbReference type="ARBA" id="ARBA00010703"/>
    </source>
</evidence>
<feature type="binding site" evidence="9">
    <location>
        <begin position="164"/>
        <end position="165"/>
    </location>
    <ligand>
        <name>S-adenosyl-L-methionine</name>
        <dbReference type="ChEBI" id="CHEBI:59789"/>
    </ligand>
</feature>
<evidence type="ECO:0000256" key="8">
    <source>
        <dbReference type="PIRNR" id="PIRNR016305"/>
    </source>
</evidence>
<organism evidence="10 11">
    <name type="scientific">Phlebiopsis gigantea (strain 11061_1 CR5-6)</name>
    <name type="common">White-rot fungus</name>
    <name type="synonym">Peniophora gigantea</name>
    <dbReference type="NCBI Taxonomy" id="745531"/>
    <lineage>
        <taxon>Eukaryota</taxon>
        <taxon>Fungi</taxon>
        <taxon>Dikarya</taxon>
        <taxon>Basidiomycota</taxon>
        <taxon>Agaricomycotina</taxon>
        <taxon>Agaricomycetes</taxon>
        <taxon>Polyporales</taxon>
        <taxon>Phanerochaetaceae</taxon>
        <taxon>Phlebiopsis</taxon>
    </lineage>
</organism>
<dbReference type="STRING" id="745531.A0A0C3PUI9"/>
<dbReference type="AlphaFoldDB" id="A0A0C3PUI9"/>
<sequence length="349" mass="38546">MHNANPDGDEAIRQTNSDAAVARLSAAQKGYISDPFVRFLLPRGAHLQPPRPPLINVGTYVRSEGIDQLVNQWLELCERDGKQCQIVSLGAGSDTRFWRIAAGARANVLAKYVEVDFAENTTKKAMAIRKSKELGVLLGNQDDVSLSNGGTTLHSPVYHLLPADLRRNPSESLAPLLASSSSDGSPMLSNALPTLLLFECVLAYMHPEDSDALIAWFVEYFSTEQSGVLGGLVYEMFGLQDAFGKVMHTNLKARNVSLPGVEPYASVASLPTRFTRHGFTTSHAITLRDIRRSCVNQSELERISHLELLDEVEELDLVLEHYAVTWGVKVNCVDAQALWREWGFKPSRN</sequence>
<dbReference type="Pfam" id="PF04072">
    <property type="entry name" value="LCM"/>
    <property type="match status" value="1"/>
</dbReference>
<evidence type="ECO:0000313" key="10">
    <source>
        <dbReference type="EMBL" id="KIP11328.1"/>
    </source>
</evidence>
<reference evidence="10 11" key="1">
    <citation type="journal article" date="2014" name="PLoS Genet.">
        <title>Analysis of the Phlebiopsis gigantea genome, transcriptome and secretome provides insight into its pioneer colonization strategies of wood.</title>
        <authorList>
            <person name="Hori C."/>
            <person name="Ishida T."/>
            <person name="Igarashi K."/>
            <person name="Samejima M."/>
            <person name="Suzuki H."/>
            <person name="Master E."/>
            <person name="Ferreira P."/>
            <person name="Ruiz-Duenas F.J."/>
            <person name="Held B."/>
            <person name="Canessa P."/>
            <person name="Larrondo L.F."/>
            <person name="Schmoll M."/>
            <person name="Druzhinina I.S."/>
            <person name="Kubicek C.P."/>
            <person name="Gaskell J.A."/>
            <person name="Kersten P."/>
            <person name="St John F."/>
            <person name="Glasner J."/>
            <person name="Sabat G."/>
            <person name="Splinter BonDurant S."/>
            <person name="Syed K."/>
            <person name="Yadav J."/>
            <person name="Mgbeahuruike A.C."/>
            <person name="Kovalchuk A."/>
            <person name="Asiegbu F.O."/>
            <person name="Lackner G."/>
            <person name="Hoffmeister D."/>
            <person name="Rencoret J."/>
            <person name="Gutierrez A."/>
            <person name="Sun H."/>
            <person name="Lindquist E."/>
            <person name="Barry K."/>
            <person name="Riley R."/>
            <person name="Grigoriev I.V."/>
            <person name="Henrissat B."/>
            <person name="Kues U."/>
            <person name="Berka R.M."/>
            <person name="Martinez A.T."/>
            <person name="Covert S.F."/>
            <person name="Blanchette R.A."/>
            <person name="Cullen D."/>
        </authorList>
    </citation>
    <scope>NUCLEOTIDE SEQUENCE [LARGE SCALE GENOMIC DNA]</scope>
    <source>
        <strain evidence="10 11">11061_1 CR5-6</strain>
    </source>
</reference>
<proteinExistence type="inferred from homology"/>